<dbReference type="AlphaFoldDB" id="A0AAN7Z4M0"/>
<protein>
    <submittedName>
        <fullName evidence="1">Uncharacterized protein</fullName>
    </submittedName>
</protein>
<dbReference type="EMBL" id="JAWHQM010000081">
    <property type="protein sequence ID" value="KAK5636845.1"/>
    <property type="molecule type" value="Genomic_DNA"/>
</dbReference>
<evidence type="ECO:0000313" key="1">
    <source>
        <dbReference type="EMBL" id="KAK5636845.1"/>
    </source>
</evidence>
<reference evidence="1 2" key="1">
    <citation type="submission" date="2023-10" db="EMBL/GenBank/DDBJ databases">
        <title>Draft genome sequence of Xylaria bambusicola isolate GMP-LS, the root and basal stem rot pathogen of sugarcane in Indonesia.</title>
        <authorList>
            <person name="Selvaraj P."/>
            <person name="Muralishankar V."/>
            <person name="Muruganantham S."/>
            <person name="Sp S."/>
            <person name="Haryani S."/>
            <person name="Lau K.J.X."/>
            <person name="Naqvi N.I."/>
        </authorList>
    </citation>
    <scope>NUCLEOTIDE SEQUENCE [LARGE SCALE GENOMIC DNA]</scope>
    <source>
        <strain evidence="1">GMP-LS</strain>
    </source>
</reference>
<dbReference type="Proteomes" id="UP001305414">
    <property type="component" value="Unassembled WGS sequence"/>
</dbReference>
<accession>A0AAN7Z4M0</accession>
<evidence type="ECO:0000313" key="2">
    <source>
        <dbReference type="Proteomes" id="UP001305414"/>
    </source>
</evidence>
<name>A0AAN7Z4M0_9PEZI</name>
<sequence>MIDLRAMAEELLKLVYTLDPGFTIPRERRALSVVNTIDVRTIAQKPVDQWFMAVTQRTCYVQRCVSRFQSGSYRHQIRGEC</sequence>
<organism evidence="1 2">
    <name type="scientific">Xylaria bambusicola</name>
    <dbReference type="NCBI Taxonomy" id="326684"/>
    <lineage>
        <taxon>Eukaryota</taxon>
        <taxon>Fungi</taxon>
        <taxon>Dikarya</taxon>
        <taxon>Ascomycota</taxon>
        <taxon>Pezizomycotina</taxon>
        <taxon>Sordariomycetes</taxon>
        <taxon>Xylariomycetidae</taxon>
        <taxon>Xylariales</taxon>
        <taxon>Xylariaceae</taxon>
        <taxon>Xylaria</taxon>
    </lineage>
</organism>
<keyword evidence="2" id="KW-1185">Reference proteome</keyword>
<gene>
    <name evidence="1" type="ORF">RRF57_012557</name>
</gene>
<proteinExistence type="predicted"/>
<comment type="caution">
    <text evidence="1">The sequence shown here is derived from an EMBL/GenBank/DDBJ whole genome shotgun (WGS) entry which is preliminary data.</text>
</comment>